<reference evidence="2" key="1">
    <citation type="journal article" date="2019" name="Int. J. Syst. Evol. Microbiol.">
        <title>The Global Catalogue of Microorganisms (GCM) 10K type strain sequencing project: providing services to taxonomists for standard genome sequencing and annotation.</title>
        <authorList>
            <consortium name="The Broad Institute Genomics Platform"/>
            <consortium name="The Broad Institute Genome Sequencing Center for Infectious Disease"/>
            <person name="Wu L."/>
            <person name="Ma J."/>
        </authorList>
    </citation>
    <scope>NUCLEOTIDE SEQUENCE [LARGE SCALE GENOMIC DNA]</scope>
    <source>
        <strain evidence="2">TISTR 1858</strain>
    </source>
</reference>
<dbReference type="RefSeq" id="WP_379564684.1">
    <property type="nucleotide sequence ID" value="NZ_CP085256.1"/>
</dbReference>
<dbReference type="Pfam" id="PF13040">
    <property type="entry name" value="Fur_reg_FbpB"/>
    <property type="match status" value="1"/>
</dbReference>
<sequence>MSLKKKLSFEQLVQDNKRQILQDSSLMERIEKDLETKMNQTLNRKEM</sequence>
<gene>
    <name evidence="1" type="ORF">ACFSUN_17630</name>
</gene>
<protein>
    <submittedName>
        <fullName evidence="1">FbpB family small basic protein</fullName>
    </submittedName>
</protein>
<comment type="caution">
    <text evidence="1">The sequence shown here is derived from an EMBL/GenBank/DDBJ whole genome shotgun (WGS) entry which is preliminary data.</text>
</comment>
<evidence type="ECO:0000313" key="2">
    <source>
        <dbReference type="Proteomes" id="UP001597451"/>
    </source>
</evidence>
<dbReference type="Proteomes" id="UP001597451">
    <property type="component" value="Unassembled WGS sequence"/>
</dbReference>
<evidence type="ECO:0000313" key="1">
    <source>
        <dbReference type="EMBL" id="MFD2630591.1"/>
    </source>
</evidence>
<organism evidence="1 2">
    <name type="scientific">Oceanobacillus kapialis</name>
    <dbReference type="NCBI Taxonomy" id="481353"/>
    <lineage>
        <taxon>Bacteria</taxon>
        <taxon>Bacillati</taxon>
        <taxon>Bacillota</taxon>
        <taxon>Bacilli</taxon>
        <taxon>Bacillales</taxon>
        <taxon>Bacillaceae</taxon>
        <taxon>Oceanobacillus</taxon>
    </lineage>
</organism>
<accession>A0ABW5Q4Y7</accession>
<name>A0ABW5Q4Y7_9BACI</name>
<keyword evidence="2" id="KW-1185">Reference proteome</keyword>
<proteinExistence type="predicted"/>
<dbReference type="InterPro" id="IPR025004">
    <property type="entry name" value="SenN/SenS"/>
</dbReference>
<dbReference type="EMBL" id="JBHUMX010000045">
    <property type="protein sequence ID" value="MFD2630591.1"/>
    <property type="molecule type" value="Genomic_DNA"/>
</dbReference>